<keyword evidence="2" id="KW-1185">Reference proteome</keyword>
<reference evidence="1" key="1">
    <citation type="submission" date="2020-11" db="EMBL/GenBank/DDBJ databases">
        <authorList>
            <consortium name="DOE Joint Genome Institute"/>
            <person name="Ahrendt S."/>
            <person name="Riley R."/>
            <person name="Andreopoulos W."/>
            <person name="LaButti K."/>
            <person name="Pangilinan J."/>
            <person name="Ruiz-duenas F.J."/>
            <person name="Barrasa J.M."/>
            <person name="Sanchez-Garcia M."/>
            <person name="Camarero S."/>
            <person name="Miyauchi S."/>
            <person name="Serrano A."/>
            <person name="Linde D."/>
            <person name="Babiker R."/>
            <person name="Drula E."/>
            <person name="Ayuso-Fernandez I."/>
            <person name="Pacheco R."/>
            <person name="Padilla G."/>
            <person name="Ferreira P."/>
            <person name="Barriuso J."/>
            <person name="Kellner H."/>
            <person name="Castanera R."/>
            <person name="Alfaro M."/>
            <person name="Ramirez L."/>
            <person name="Pisabarro A.G."/>
            <person name="Kuo A."/>
            <person name="Tritt A."/>
            <person name="Lipzen A."/>
            <person name="He G."/>
            <person name="Yan M."/>
            <person name="Ng V."/>
            <person name="Cullen D."/>
            <person name="Martin F."/>
            <person name="Rosso M.-N."/>
            <person name="Henrissat B."/>
            <person name="Hibbett D."/>
            <person name="Martinez A.T."/>
            <person name="Grigoriev I.V."/>
        </authorList>
    </citation>
    <scope>NUCLEOTIDE SEQUENCE</scope>
    <source>
        <strain evidence="1">AH 44721</strain>
    </source>
</reference>
<sequence length="226" mass="26475">MSVVYISALLRLGKKYEIDFFVDQALKCLRFDHPTTLTKWQCIAMPNQYKKIARTECSEGEDNDDMEDIIALSNKHDIPSILHAAYLRLILTYSLETIVSESHTPGLSREDRDKCIVGWDKLSAELRKRRTLWLQGKDLLPAEGCLTSNACRMRQWKAMDNFNLWKDFDDNAENFSALPKQELAVFCSKCAKVVRGRHDEIREEMWQNLPTYFQLEKWEDLKDFDK</sequence>
<name>A0A9P5NGB0_GYMJU</name>
<dbReference type="Proteomes" id="UP000724874">
    <property type="component" value="Unassembled WGS sequence"/>
</dbReference>
<accession>A0A9P5NGB0</accession>
<evidence type="ECO:0000313" key="1">
    <source>
        <dbReference type="EMBL" id="KAF8883648.1"/>
    </source>
</evidence>
<proteinExistence type="predicted"/>
<comment type="caution">
    <text evidence="1">The sequence shown here is derived from an EMBL/GenBank/DDBJ whole genome shotgun (WGS) entry which is preliminary data.</text>
</comment>
<organism evidence="1 2">
    <name type="scientific">Gymnopilus junonius</name>
    <name type="common">Spectacular rustgill mushroom</name>
    <name type="synonym">Gymnopilus spectabilis subsp. junonius</name>
    <dbReference type="NCBI Taxonomy" id="109634"/>
    <lineage>
        <taxon>Eukaryota</taxon>
        <taxon>Fungi</taxon>
        <taxon>Dikarya</taxon>
        <taxon>Basidiomycota</taxon>
        <taxon>Agaricomycotina</taxon>
        <taxon>Agaricomycetes</taxon>
        <taxon>Agaricomycetidae</taxon>
        <taxon>Agaricales</taxon>
        <taxon>Agaricineae</taxon>
        <taxon>Hymenogastraceae</taxon>
        <taxon>Gymnopilus</taxon>
    </lineage>
</organism>
<protein>
    <submittedName>
        <fullName evidence="1">Uncharacterized protein</fullName>
    </submittedName>
</protein>
<dbReference type="AlphaFoldDB" id="A0A9P5NGB0"/>
<dbReference type="EMBL" id="JADNYJ010000114">
    <property type="protein sequence ID" value="KAF8883648.1"/>
    <property type="molecule type" value="Genomic_DNA"/>
</dbReference>
<dbReference type="OrthoDB" id="3217871at2759"/>
<evidence type="ECO:0000313" key="2">
    <source>
        <dbReference type="Proteomes" id="UP000724874"/>
    </source>
</evidence>
<gene>
    <name evidence="1" type="ORF">CPB84DRAFT_186789</name>
</gene>